<evidence type="ECO:0000259" key="3">
    <source>
        <dbReference type="Pfam" id="PF14361"/>
    </source>
</evidence>
<dbReference type="Proteomes" id="UP001598448">
    <property type="component" value="Unassembled WGS sequence"/>
</dbReference>
<dbReference type="Pfam" id="PF17853">
    <property type="entry name" value="GGDEF_2"/>
    <property type="match status" value="1"/>
</dbReference>
<dbReference type="PANTHER" id="PTHR33744">
    <property type="entry name" value="CARBOHYDRATE DIACID REGULATOR"/>
    <property type="match status" value="1"/>
</dbReference>
<comment type="similarity">
    <text evidence="1">Belongs to the CdaR family.</text>
</comment>
<sequence length="402" mass="44272">MGGRRARTGHDWAVLTEACTALLDRLPDLVDRHLRELHAHSPLYTRVLSQDQHWQETERAMRIGIEAISAPKTEPRRDLEYAEWTGRRRAQQGFPLELLVHSYRQAGYLIWDALLEGADGAEGGGPERLAVLMRAATTVFAAVDAETATASEAYRATEAELRHRTDERLQALLDALLEGEDSPALAARAAAGLDLPEQGRYAVVVLRLERRDGREPFHRRIQGAGMRFIWRMRTDCEVGVVSLGEETTPAALSELLAGRCPGPGGISPVVEGLATLGRARRLADLALRTCAPDATGIVRLDERMPTALVVSQPELAERLVADVFGNLMGLDPADRGVLLETLDAWLACEGSAGRTAGRLYCHRNTVFNRLRRLEQLTSRSLSRPRDLIEMTPALDAFRLSGA</sequence>
<dbReference type="RefSeq" id="WP_386721201.1">
    <property type="nucleotide sequence ID" value="NZ_JBHXIJ010000343.1"/>
</dbReference>
<evidence type="ECO:0000259" key="4">
    <source>
        <dbReference type="Pfam" id="PF17853"/>
    </source>
</evidence>
<evidence type="ECO:0000313" key="6">
    <source>
        <dbReference type="Proteomes" id="UP001598448"/>
    </source>
</evidence>
<feature type="domain" description="PucR C-terminal helix-turn-helix" evidence="2">
    <location>
        <begin position="338"/>
        <end position="394"/>
    </location>
</feature>
<evidence type="ECO:0000259" key="2">
    <source>
        <dbReference type="Pfam" id="PF13556"/>
    </source>
</evidence>
<proteinExistence type="inferred from homology"/>
<comment type="caution">
    <text evidence="5">The sequence shown here is derived from an EMBL/GenBank/DDBJ whole genome shotgun (WGS) entry which is preliminary data.</text>
</comment>
<dbReference type="Pfam" id="PF13556">
    <property type="entry name" value="HTH_30"/>
    <property type="match status" value="1"/>
</dbReference>
<dbReference type="PANTHER" id="PTHR33744:SF1">
    <property type="entry name" value="DNA-BINDING TRANSCRIPTIONAL ACTIVATOR ADER"/>
    <property type="match status" value="1"/>
</dbReference>
<name>A0ABW6FTZ9_9ACTN</name>
<dbReference type="InterPro" id="IPR051448">
    <property type="entry name" value="CdaR-like_regulators"/>
</dbReference>
<dbReference type="InterPro" id="IPR025736">
    <property type="entry name" value="PucR_C-HTH_dom"/>
</dbReference>
<evidence type="ECO:0000313" key="5">
    <source>
        <dbReference type="EMBL" id="MFD5103171.1"/>
    </source>
</evidence>
<organism evidence="5 6">
    <name type="scientific">Streptomyces albidochromogenes</name>
    <dbReference type="NCBI Taxonomy" id="329524"/>
    <lineage>
        <taxon>Bacteria</taxon>
        <taxon>Bacillati</taxon>
        <taxon>Actinomycetota</taxon>
        <taxon>Actinomycetes</taxon>
        <taxon>Kitasatosporales</taxon>
        <taxon>Streptomycetaceae</taxon>
        <taxon>Streptomyces</taxon>
    </lineage>
</organism>
<accession>A0ABW6FTZ9</accession>
<dbReference type="InterPro" id="IPR025751">
    <property type="entry name" value="RsbRD_N_dom"/>
</dbReference>
<keyword evidence="6" id="KW-1185">Reference proteome</keyword>
<dbReference type="Pfam" id="PF14361">
    <property type="entry name" value="RsbRD_N"/>
    <property type="match status" value="1"/>
</dbReference>
<reference evidence="5 6" key="1">
    <citation type="submission" date="2024-09" db="EMBL/GenBank/DDBJ databases">
        <title>The Natural Products Discovery Center: Release of the First 8490 Sequenced Strains for Exploring Actinobacteria Biosynthetic Diversity.</title>
        <authorList>
            <person name="Kalkreuter E."/>
            <person name="Kautsar S.A."/>
            <person name="Yang D."/>
            <person name="Bader C.D."/>
            <person name="Teijaro C.N."/>
            <person name="Fluegel L."/>
            <person name="Davis C.M."/>
            <person name="Simpson J.R."/>
            <person name="Lauterbach L."/>
            <person name="Steele A.D."/>
            <person name="Gui C."/>
            <person name="Meng S."/>
            <person name="Li G."/>
            <person name="Viehrig K."/>
            <person name="Ye F."/>
            <person name="Su P."/>
            <person name="Kiefer A.F."/>
            <person name="Nichols A."/>
            <person name="Cepeda A.J."/>
            <person name="Yan W."/>
            <person name="Fan B."/>
            <person name="Jiang Y."/>
            <person name="Adhikari A."/>
            <person name="Zheng C.-J."/>
            <person name="Schuster L."/>
            <person name="Cowan T.M."/>
            <person name="Smanski M.J."/>
            <person name="Chevrette M.G."/>
            <person name="De Carvalho L.P.S."/>
            <person name="Shen B."/>
        </authorList>
    </citation>
    <scope>NUCLEOTIDE SEQUENCE [LARGE SCALE GENOMIC DNA]</scope>
    <source>
        <strain evidence="5 6">NPDC058348</strain>
    </source>
</reference>
<gene>
    <name evidence="5" type="ORF">ACFWJN_29980</name>
</gene>
<evidence type="ECO:0000256" key="1">
    <source>
        <dbReference type="ARBA" id="ARBA00006754"/>
    </source>
</evidence>
<feature type="domain" description="CdaR GGDEF-like" evidence="4">
    <location>
        <begin position="179"/>
        <end position="288"/>
    </location>
</feature>
<dbReference type="InterPro" id="IPR041522">
    <property type="entry name" value="CdaR_GGDEF"/>
</dbReference>
<dbReference type="Gene3D" id="1.10.10.2840">
    <property type="entry name" value="PucR C-terminal helix-turn-helix domain"/>
    <property type="match status" value="1"/>
</dbReference>
<dbReference type="InterPro" id="IPR042070">
    <property type="entry name" value="PucR_C-HTH_sf"/>
</dbReference>
<feature type="domain" description="RsbT co-antagonist protein RsbRD N-terminal" evidence="3">
    <location>
        <begin position="27"/>
        <end position="168"/>
    </location>
</feature>
<dbReference type="EMBL" id="JBHXIJ010000343">
    <property type="protein sequence ID" value="MFD5103171.1"/>
    <property type="molecule type" value="Genomic_DNA"/>
</dbReference>
<protein>
    <submittedName>
        <fullName evidence="5">PucR family transcriptional regulator</fullName>
    </submittedName>
</protein>